<dbReference type="Proteomes" id="UP001283361">
    <property type="component" value="Unassembled WGS sequence"/>
</dbReference>
<reference evidence="2" key="1">
    <citation type="journal article" date="2023" name="G3 (Bethesda)">
        <title>A reference genome for the long-term kleptoplast-retaining sea slug Elysia crispata morphotype clarki.</title>
        <authorList>
            <person name="Eastman K.E."/>
            <person name="Pendleton A.L."/>
            <person name="Shaikh M.A."/>
            <person name="Suttiyut T."/>
            <person name="Ogas R."/>
            <person name="Tomko P."/>
            <person name="Gavelis G."/>
            <person name="Widhalm J.R."/>
            <person name="Wisecaver J.H."/>
        </authorList>
    </citation>
    <scope>NUCLEOTIDE SEQUENCE</scope>
    <source>
        <strain evidence="2">ECLA1</strain>
    </source>
</reference>
<evidence type="ECO:0000256" key="1">
    <source>
        <dbReference type="SAM" id="MobiDB-lite"/>
    </source>
</evidence>
<protein>
    <submittedName>
        <fullName evidence="2">Uncharacterized protein</fullName>
    </submittedName>
</protein>
<name>A0AAE0YV38_9GAST</name>
<keyword evidence="3" id="KW-1185">Reference proteome</keyword>
<comment type="caution">
    <text evidence="2">The sequence shown here is derived from an EMBL/GenBank/DDBJ whole genome shotgun (WGS) entry which is preliminary data.</text>
</comment>
<gene>
    <name evidence="2" type="ORF">RRG08_038791</name>
</gene>
<sequence length="77" mass="8606">MTSLVSSYPTGAPIGACTNLNPDSHGPSTAKGPSPYKITFSSSTYQPGQVIQVQGIPHRWPQRWRYNNDQHWFFPKS</sequence>
<dbReference type="AlphaFoldDB" id="A0AAE0YV38"/>
<proteinExistence type="predicted"/>
<evidence type="ECO:0000313" key="2">
    <source>
        <dbReference type="EMBL" id="KAK3757435.1"/>
    </source>
</evidence>
<organism evidence="2 3">
    <name type="scientific">Elysia crispata</name>
    <name type="common">lettuce slug</name>
    <dbReference type="NCBI Taxonomy" id="231223"/>
    <lineage>
        <taxon>Eukaryota</taxon>
        <taxon>Metazoa</taxon>
        <taxon>Spiralia</taxon>
        <taxon>Lophotrochozoa</taxon>
        <taxon>Mollusca</taxon>
        <taxon>Gastropoda</taxon>
        <taxon>Heterobranchia</taxon>
        <taxon>Euthyneura</taxon>
        <taxon>Panpulmonata</taxon>
        <taxon>Sacoglossa</taxon>
        <taxon>Placobranchoidea</taxon>
        <taxon>Plakobranchidae</taxon>
        <taxon>Elysia</taxon>
    </lineage>
</organism>
<dbReference type="EMBL" id="JAWDGP010005366">
    <property type="protein sequence ID" value="KAK3757435.1"/>
    <property type="molecule type" value="Genomic_DNA"/>
</dbReference>
<accession>A0AAE0YV38</accession>
<feature type="region of interest" description="Disordered" evidence="1">
    <location>
        <begin position="1"/>
        <end position="35"/>
    </location>
</feature>
<evidence type="ECO:0000313" key="3">
    <source>
        <dbReference type="Proteomes" id="UP001283361"/>
    </source>
</evidence>